<dbReference type="OrthoDB" id="5241047at2"/>
<organism evidence="1 2">
    <name type="scientific">Mycolicibacterium rutilum</name>
    <name type="common">Mycobacterium rutilum</name>
    <dbReference type="NCBI Taxonomy" id="370526"/>
    <lineage>
        <taxon>Bacteria</taxon>
        <taxon>Bacillati</taxon>
        <taxon>Actinomycetota</taxon>
        <taxon>Actinomycetes</taxon>
        <taxon>Mycobacteriales</taxon>
        <taxon>Mycobacteriaceae</taxon>
        <taxon>Mycolicibacterium</taxon>
    </lineage>
</organism>
<protein>
    <submittedName>
        <fullName evidence="1">SIR2-like domain-containing protein</fullName>
    </submittedName>
</protein>
<name>A0A1H6IXQ9_MYCRU</name>
<dbReference type="InterPro" id="IPR029035">
    <property type="entry name" value="DHS-like_NAD/FAD-binding_dom"/>
</dbReference>
<evidence type="ECO:0000313" key="1">
    <source>
        <dbReference type="EMBL" id="SEH54311.1"/>
    </source>
</evidence>
<sequence length="607" mass="67864">MHLNYGMHKEKSDSFFESPALSFRSQEDLHSLFDLLLDTEAGFTLVVGAGVSLDAGLPSWGQLIANMVNSSQFEDRWREAAVLDDADLIRKAETVLQMILAKRASTRSQIVRDALYTDRGGNDRPITPGRLADAIARFFLMLKQMGKAVGLVTTNYDTVLETAINGYEIAKDPEGTGEGDTFIVSPHVLADSKAEDGDDDSWDPGSSVMHLHGLLPPGDEARGKLVLTESDFLSVGPRVKQFLLARMRKTVTIFIGVSLTDPNLVGPLWQRQEDDNDSGERTFVLSVCTSRNASAHNGIDPDTAEAYEIKKVEALARVLPVTPILLKSYGQQIQLMNELAYVLQLQQDEREEAYMDDDEPSTSERYGHRLTRVLEAAYTNINCSPDEDFPSGDHAKTLSDRLFAPLDEDQDGELAKLLKEARFELRDSHSLHERRIFREFHQAFEDERFGIFLWLRSRTNSGAFRADYSLRLVGTSVYQHRHEWSLDRTAPVRAGSRFPAARAEFNGTFALQDDEKDSDWQLWRSILAVPISCNITDIERGGETTSRLLADVPIGVITLNSRLLATRSVWQRDDPRSILSAMYAPTFDRLTALLHAVAIAAISSEQP</sequence>
<proteinExistence type="predicted"/>
<dbReference type="SUPFAM" id="SSF52467">
    <property type="entry name" value="DHS-like NAD/FAD-binding domain"/>
    <property type="match status" value="1"/>
</dbReference>
<dbReference type="Pfam" id="PF13289">
    <property type="entry name" value="SIR2_2"/>
    <property type="match status" value="1"/>
</dbReference>
<accession>A0A1H6IXQ9</accession>
<dbReference type="EMBL" id="LT629971">
    <property type="protein sequence ID" value="SEH54311.1"/>
    <property type="molecule type" value="Genomic_DNA"/>
</dbReference>
<dbReference type="RefSeq" id="WP_083406426.1">
    <property type="nucleotide sequence ID" value="NZ_LT629971.1"/>
</dbReference>
<dbReference type="AlphaFoldDB" id="A0A1H6IXQ9"/>
<evidence type="ECO:0000313" key="2">
    <source>
        <dbReference type="Proteomes" id="UP000182915"/>
    </source>
</evidence>
<keyword evidence="2" id="KW-1185">Reference proteome</keyword>
<dbReference type="Proteomes" id="UP000182915">
    <property type="component" value="Chromosome I"/>
</dbReference>
<gene>
    <name evidence="1" type="ORF">SAMN04489835_1222</name>
</gene>
<reference evidence="2" key="1">
    <citation type="submission" date="2016-10" db="EMBL/GenBank/DDBJ databases">
        <authorList>
            <person name="Varghese N."/>
            <person name="Submissions S."/>
        </authorList>
    </citation>
    <scope>NUCLEOTIDE SEQUENCE [LARGE SCALE GENOMIC DNA]</scope>
    <source>
        <strain evidence="2">DSM 45405</strain>
    </source>
</reference>